<keyword evidence="4 9" id="KW-0418">Kinase</keyword>
<dbReference type="Pfam" id="PF07714">
    <property type="entry name" value="PK_Tyr_Ser-Thr"/>
    <property type="match status" value="1"/>
</dbReference>
<feature type="non-terminal residue" evidence="9">
    <location>
        <position position="1"/>
    </location>
</feature>
<feature type="binding site" evidence="6">
    <location>
        <position position="65"/>
    </location>
    <ligand>
        <name>ATP</name>
        <dbReference type="ChEBI" id="CHEBI:30616"/>
    </ligand>
</feature>
<dbReference type="SUPFAM" id="SSF56112">
    <property type="entry name" value="Protein kinase-like (PK-like)"/>
    <property type="match status" value="1"/>
</dbReference>
<dbReference type="InterPro" id="IPR000719">
    <property type="entry name" value="Prot_kinase_dom"/>
</dbReference>
<dbReference type="GO" id="GO:0004714">
    <property type="term" value="F:transmembrane receptor protein tyrosine kinase activity"/>
    <property type="evidence" value="ECO:0007669"/>
    <property type="project" value="InterPro"/>
</dbReference>
<evidence type="ECO:0000313" key="10">
    <source>
        <dbReference type="Proteomes" id="UP000243975"/>
    </source>
</evidence>
<dbReference type="PANTHER" id="PTHR27003">
    <property type="entry name" value="OS07G0166700 PROTEIN"/>
    <property type="match status" value="1"/>
</dbReference>
<dbReference type="OMA" id="GQKEFQA"/>
<accession>A0A103XC40</accession>
<keyword evidence="5 6" id="KW-0067">ATP-binding</keyword>
<dbReference type="GO" id="GO:0005524">
    <property type="term" value="F:ATP binding"/>
    <property type="evidence" value="ECO:0007669"/>
    <property type="project" value="UniProtKB-UniRule"/>
</dbReference>
<keyword evidence="10" id="KW-1185">Reference proteome</keyword>
<dbReference type="Gramene" id="KVH87977">
    <property type="protein sequence ID" value="KVH87977"/>
    <property type="gene ID" value="Ccrd_024641"/>
</dbReference>
<evidence type="ECO:0000259" key="8">
    <source>
        <dbReference type="PROSITE" id="PS50011"/>
    </source>
</evidence>
<name>A0A103XC40_CYNCS</name>
<comment type="similarity">
    <text evidence="7">Belongs to the protein kinase superfamily.</text>
</comment>
<dbReference type="InterPro" id="IPR011009">
    <property type="entry name" value="Kinase-like_dom_sf"/>
</dbReference>
<dbReference type="GO" id="GO:0005886">
    <property type="term" value="C:plasma membrane"/>
    <property type="evidence" value="ECO:0007669"/>
    <property type="project" value="TreeGrafter"/>
</dbReference>
<dbReference type="FunFam" id="3.30.200.20:FF:000039">
    <property type="entry name" value="receptor-like protein kinase FERONIA"/>
    <property type="match status" value="1"/>
</dbReference>
<dbReference type="PROSITE" id="PS50011">
    <property type="entry name" value="PROTEIN_KINASE_DOM"/>
    <property type="match status" value="1"/>
</dbReference>
<dbReference type="InterPro" id="IPR017441">
    <property type="entry name" value="Protein_kinase_ATP_BS"/>
</dbReference>
<dbReference type="CDD" id="cd14066">
    <property type="entry name" value="STKc_IRAK"/>
    <property type="match status" value="1"/>
</dbReference>
<dbReference type="Gene3D" id="3.30.200.20">
    <property type="entry name" value="Phosphorylase Kinase, domain 1"/>
    <property type="match status" value="2"/>
</dbReference>
<dbReference type="GO" id="GO:0009506">
    <property type="term" value="C:plasmodesma"/>
    <property type="evidence" value="ECO:0007669"/>
    <property type="project" value="TreeGrafter"/>
</dbReference>
<feature type="domain" description="Protein kinase" evidence="8">
    <location>
        <begin position="34"/>
        <end position="313"/>
    </location>
</feature>
<dbReference type="PROSITE" id="PS00108">
    <property type="entry name" value="PROTEIN_KINASE_ST"/>
    <property type="match status" value="1"/>
</dbReference>
<keyword evidence="3 6" id="KW-0547">Nucleotide-binding</keyword>
<evidence type="ECO:0000256" key="7">
    <source>
        <dbReference type="RuleBase" id="RU000304"/>
    </source>
</evidence>
<dbReference type="InterPro" id="IPR008271">
    <property type="entry name" value="Ser/Thr_kinase_AS"/>
</dbReference>
<evidence type="ECO:0000256" key="3">
    <source>
        <dbReference type="ARBA" id="ARBA00022741"/>
    </source>
</evidence>
<evidence type="ECO:0000256" key="2">
    <source>
        <dbReference type="ARBA" id="ARBA00022679"/>
    </source>
</evidence>
<dbReference type="PROSITE" id="PS00107">
    <property type="entry name" value="PROTEIN_KINASE_ATP"/>
    <property type="match status" value="2"/>
</dbReference>
<evidence type="ECO:0000256" key="4">
    <source>
        <dbReference type="ARBA" id="ARBA00022777"/>
    </source>
</evidence>
<dbReference type="STRING" id="59895.A0A103XC40"/>
<dbReference type="PANTHER" id="PTHR27003:SF342">
    <property type="entry name" value="TYROSINE-PROTEIN KINASE, CSF-1_PDGF RECEPTOR FAMILY-RELATED"/>
    <property type="match status" value="1"/>
</dbReference>
<dbReference type="InterPro" id="IPR045272">
    <property type="entry name" value="ANXUR1/2-like"/>
</dbReference>
<feature type="binding site" evidence="6">
    <location>
        <position position="427"/>
    </location>
    <ligand>
        <name>ATP</name>
        <dbReference type="ChEBI" id="CHEBI:30616"/>
    </ligand>
</feature>
<dbReference type="InterPro" id="IPR001245">
    <property type="entry name" value="Ser-Thr/Tyr_kinase_cat_dom"/>
</dbReference>
<protein>
    <submittedName>
        <fullName evidence="9">Protein kinase, ATP binding site-containing protein</fullName>
    </submittedName>
</protein>
<comment type="caution">
    <text evidence="9">The sequence shown here is derived from an EMBL/GenBank/DDBJ whole genome shotgun (WGS) entry which is preliminary data.</text>
</comment>
<dbReference type="GO" id="GO:0004674">
    <property type="term" value="F:protein serine/threonine kinase activity"/>
    <property type="evidence" value="ECO:0007669"/>
    <property type="project" value="UniProtKB-KW"/>
</dbReference>
<proteinExistence type="inferred from homology"/>
<evidence type="ECO:0000256" key="5">
    <source>
        <dbReference type="ARBA" id="ARBA00022840"/>
    </source>
</evidence>
<dbReference type="EMBL" id="LEKV01005658">
    <property type="protein sequence ID" value="KVH87977.1"/>
    <property type="molecule type" value="Genomic_DNA"/>
</dbReference>
<reference evidence="9 10" key="1">
    <citation type="journal article" date="2016" name="Sci. Rep.">
        <title>The genome sequence of the outbreeding globe artichoke constructed de novo incorporating a phase-aware low-pass sequencing strategy of F1 progeny.</title>
        <authorList>
            <person name="Scaglione D."/>
            <person name="Reyes-Chin-Wo S."/>
            <person name="Acquadro A."/>
            <person name="Froenicke L."/>
            <person name="Portis E."/>
            <person name="Beitel C."/>
            <person name="Tirone M."/>
            <person name="Mauro R."/>
            <person name="Lo Monaco A."/>
            <person name="Mauromicale G."/>
            <person name="Faccioli P."/>
            <person name="Cattivelli L."/>
            <person name="Rieseberg L."/>
            <person name="Michelmore R."/>
            <person name="Lanteri S."/>
        </authorList>
    </citation>
    <scope>NUCLEOTIDE SEQUENCE [LARGE SCALE GENOMIC DNA]</scope>
    <source>
        <strain evidence="9">2C</strain>
    </source>
</reference>
<dbReference type="Proteomes" id="UP000243975">
    <property type="component" value="Unassembled WGS sequence"/>
</dbReference>
<evidence type="ECO:0000256" key="1">
    <source>
        <dbReference type="ARBA" id="ARBA00022527"/>
    </source>
</evidence>
<keyword evidence="2" id="KW-0808">Transferase</keyword>
<organism evidence="9 10">
    <name type="scientific">Cynara cardunculus var. scolymus</name>
    <name type="common">Globe artichoke</name>
    <name type="synonym">Cynara scolymus</name>
    <dbReference type="NCBI Taxonomy" id="59895"/>
    <lineage>
        <taxon>Eukaryota</taxon>
        <taxon>Viridiplantae</taxon>
        <taxon>Streptophyta</taxon>
        <taxon>Embryophyta</taxon>
        <taxon>Tracheophyta</taxon>
        <taxon>Spermatophyta</taxon>
        <taxon>Magnoliopsida</taxon>
        <taxon>eudicotyledons</taxon>
        <taxon>Gunneridae</taxon>
        <taxon>Pentapetalae</taxon>
        <taxon>asterids</taxon>
        <taxon>campanulids</taxon>
        <taxon>Asterales</taxon>
        <taxon>Asteraceae</taxon>
        <taxon>Carduoideae</taxon>
        <taxon>Cardueae</taxon>
        <taxon>Carduinae</taxon>
        <taxon>Cynara</taxon>
    </lineage>
</organism>
<dbReference type="AlphaFoldDB" id="A0A103XC40"/>
<evidence type="ECO:0000313" key="9">
    <source>
        <dbReference type="EMBL" id="KVH87977.1"/>
    </source>
</evidence>
<dbReference type="SMART" id="SM00220">
    <property type="entry name" value="S_TKc"/>
    <property type="match status" value="1"/>
</dbReference>
<gene>
    <name evidence="9" type="ORF">Ccrd_024641</name>
</gene>
<keyword evidence="1 7" id="KW-0723">Serine/threonine-protein kinase</keyword>
<sequence length="441" mass="48752">MESESSSSSTSGLQGSQPCRHFHFLEIQLATNDFDDSLVIGRGGFGKVYRCNVTNGPSLVDAAIKRLDSMSNQGAAEFWTEVEMLSKLRHCNLVSLFGYCNHGKEMILVYEYMPNGTLEDHLHKLGTPLSWIQRLNICIGAARGLHYLHTGTGIQVGVIHRDVKSSNILLHESWAAKISDFGLSKIGPTNQPSTCVNTLVKGTFGYLDPDYYATGKLTRKSDVYALGVVLLEVLCRKRAVDATLDEEQWNLARWAQESIKEGKLKHIIDSDIKDQISPKCLREFVRIVVSCLHNNPKQRSTMAGVVASLESVLTLQEKFNNSLQPVANRTIFANSKQSSNTKSNSSTVDNTVGAEYNMFLGRREVPTDYKTKSLKEFKFTDLKKATSNFSPKLQLGEGGFGGVFLGWIDKNTFAPSEHGVGIGVAIKRLNGEGVQGHAEWQ</sequence>
<dbReference type="FunFam" id="1.10.510.10:FF:000084">
    <property type="entry name" value="Wall-associated receptor kinase 2"/>
    <property type="match status" value="1"/>
</dbReference>
<evidence type="ECO:0000256" key="6">
    <source>
        <dbReference type="PROSITE-ProRule" id="PRU10141"/>
    </source>
</evidence>
<dbReference type="Gene3D" id="1.10.510.10">
    <property type="entry name" value="Transferase(Phosphotransferase) domain 1"/>
    <property type="match status" value="1"/>
</dbReference>